<keyword evidence="2" id="KW-1185">Reference proteome</keyword>
<dbReference type="AlphaFoldDB" id="A0A1G6EC57"/>
<dbReference type="GO" id="GO:0032259">
    <property type="term" value="P:methylation"/>
    <property type="evidence" value="ECO:0007669"/>
    <property type="project" value="UniProtKB-KW"/>
</dbReference>
<dbReference type="SUPFAM" id="SSF53335">
    <property type="entry name" value="S-adenosyl-L-methionine-dependent methyltransferases"/>
    <property type="match status" value="1"/>
</dbReference>
<sequence>MSKYFIKDGYTEYKTDRNLTFDTNRKESYWDANRELSSKYYQWGVYQYIAGDIKKNDVVVDIGCGCGYKLHHIIGSKSKNIIGLDQPAPIQYCQNKYMFGKWIDVDFESPNFVKVSDKVDYLICSDVIEHLINPEKLISFIHSIISYDTKIIFSTPDRDRLRGYSCMSSEKPEHVREWNFSEFKKYIENNNFKILSHFHQTPLRFTFWNYKVFFTILLRQLFANDGRKFKYNQVVVCRKNL</sequence>
<dbReference type="Proteomes" id="UP000198771">
    <property type="component" value="Unassembled WGS sequence"/>
</dbReference>
<dbReference type="STRING" id="617002.SAMN05660653_02728"/>
<dbReference type="Pfam" id="PF13489">
    <property type="entry name" value="Methyltransf_23"/>
    <property type="match status" value="1"/>
</dbReference>
<evidence type="ECO:0000313" key="1">
    <source>
        <dbReference type="EMBL" id="SDB54952.1"/>
    </source>
</evidence>
<keyword evidence="1" id="KW-0808">Transferase</keyword>
<keyword evidence="1" id="KW-0489">Methyltransferase</keyword>
<dbReference type="CDD" id="cd02440">
    <property type="entry name" value="AdoMet_MTases"/>
    <property type="match status" value="1"/>
</dbReference>
<gene>
    <name evidence="1" type="ORF">SAMN05660653_02728</name>
</gene>
<accession>A0A1G6EC57</accession>
<dbReference type="GO" id="GO:0008168">
    <property type="term" value="F:methyltransferase activity"/>
    <property type="evidence" value="ECO:0007669"/>
    <property type="project" value="UniProtKB-KW"/>
</dbReference>
<dbReference type="InterPro" id="IPR029063">
    <property type="entry name" value="SAM-dependent_MTases_sf"/>
</dbReference>
<evidence type="ECO:0000313" key="2">
    <source>
        <dbReference type="Proteomes" id="UP000198771"/>
    </source>
</evidence>
<dbReference type="Gene3D" id="3.40.50.150">
    <property type="entry name" value="Vaccinia Virus protein VP39"/>
    <property type="match status" value="1"/>
</dbReference>
<reference evidence="1 2" key="1">
    <citation type="submission" date="2016-10" db="EMBL/GenBank/DDBJ databases">
        <authorList>
            <person name="de Groot N.N."/>
        </authorList>
    </citation>
    <scope>NUCLEOTIDE SEQUENCE [LARGE SCALE GENOMIC DNA]</scope>
    <source>
        <strain evidence="1 2">ASO4-2</strain>
    </source>
</reference>
<proteinExistence type="predicted"/>
<dbReference type="OrthoDB" id="5453382at2"/>
<dbReference type="RefSeq" id="WP_092122957.1">
    <property type="nucleotide sequence ID" value="NZ_FMXO01000017.1"/>
</dbReference>
<protein>
    <submittedName>
        <fullName evidence="1">Methyltransferase domain-containing protein</fullName>
    </submittedName>
</protein>
<name>A0A1G6EC57_9BACT</name>
<organism evidence="1 2">
    <name type="scientific">Desulfonatronum thiosulfatophilum</name>
    <dbReference type="NCBI Taxonomy" id="617002"/>
    <lineage>
        <taxon>Bacteria</taxon>
        <taxon>Pseudomonadati</taxon>
        <taxon>Thermodesulfobacteriota</taxon>
        <taxon>Desulfovibrionia</taxon>
        <taxon>Desulfovibrionales</taxon>
        <taxon>Desulfonatronaceae</taxon>
        <taxon>Desulfonatronum</taxon>
    </lineage>
</organism>
<dbReference type="EMBL" id="FMXO01000017">
    <property type="protein sequence ID" value="SDB54952.1"/>
    <property type="molecule type" value="Genomic_DNA"/>
</dbReference>